<dbReference type="Proteomes" id="UP000256485">
    <property type="component" value="Unassembled WGS sequence"/>
</dbReference>
<dbReference type="GO" id="GO:0008168">
    <property type="term" value="F:methyltransferase activity"/>
    <property type="evidence" value="ECO:0007669"/>
    <property type="project" value="UniProtKB-KW"/>
</dbReference>
<dbReference type="AlphaFoldDB" id="A0A3D9V2D4"/>
<evidence type="ECO:0000256" key="2">
    <source>
        <dbReference type="ARBA" id="ARBA00022679"/>
    </source>
</evidence>
<dbReference type="InterPro" id="IPR029063">
    <property type="entry name" value="SAM-dependent_MTases_sf"/>
</dbReference>
<accession>A0A3D9V2D4</accession>
<dbReference type="Pfam" id="PF04072">
    <property type="entry name" value="LCM"/>
    <property type="match status" value="1"/>
</dbReference>
<reference evidence="3 4" key="1">
    <citation type="submission" date="2018-08" db="EMBL/GenBank/DDBJ databases">
        <title>Sequencing the genomes of 1000 actinobacteria strains.</title>
        <authorList>
            <person name="Klenk H.-P."/>
        </authorList>
    </citation>
    <scope>NUCLEOTIDE SEQUENCE [LARGE SCALE GENOMIC DNA]</scope>
    <source>
        <strain evidence="3 4">DSM 22891</strain>
    </source>
</reference>
<name>A0A3D9V2D4_THECX</name>
<dbReference type="GO" id="GO:0032259">
    <property type="term" value="P:methylation"/>
    <property type="evidence" value="ECO:0007669"/>
    <property type="project" value="UniProtKB-KW"/>
</dbReference>
<comment type="caution">
    <text evidence="3">The sequence shown here is derived from an EMBL/GenBank/DDBJ whole genome shotgun (WGS) entry which is preliminary data.</text>
</comment>
<keyword evidence="2 3" id="KW-0808">Transferase</keyword>
<dbReference type="PANTHER" id="PTHR43619:SF2">
    <property type="entry name" value="S-ADENOSYL-L-METHIONINE-DEPENDENT METHYLTRANSFERASES SUPERFAMILY PROTEIN"/>
    <property type="match status" value="1"/>
</dbReference>
<dbReference type="InterPro" id="IPR007213">
    <property type="entry name" value="Ppm1/Ppm2/Tcmp"/>
</dbReference>
<dbReference type="PANTHER" id="PTHR43619">
    <property type="entry name" value="S-ADENOSYL-L-METHIONINE-DEPENDENT METHYLTRANSFERASE YKTD-RELATED"/>
    <property type="match status" value="1"/>
</dbReference>
<dbReference type="SUPFAM" id="SSF53335">
    <property type="entry name" value="S-adenosyl-L-methionine-dependent methyltransferases"/>
    <property type="match status" value="1"/>
</dbReference>
<dbReference type="PIRSF" id="PIRSF028177">
    <property type="entry name" value="Polyketide_synth_Omtfrase_TcmP"/>
    <property type="match status" value="1"/>
</dbReference>
<protein>
    <submittedName>
        <fullName evidence="3">O-methyltransferase involved in polyketide biosynthesis</fullName>
    </submittedName>
</protein>
<proteinExistence type="predicted"/>
<sequence length="279" mass="30654">MTERVRVRLTGTSATMLATLYGRALDAESAAPILGDPLAQAIVARIDIDFDRFGLSRDEVVSVAIRGLYLDRATSDLLAGMPDAAVLHLGCGLDTRPWRVDPTARHRWYEVDLPEVVELRRLLLPDRAGVHRIATSVTAPGWLADVPASQPVVVVAEGVVQYLARADLIRLLQGIVVRFPRGGIAFDAWSPLGAWLGRFERTIRVTRARLGGWGLADPRELEVPGLRLVSVLDLLDVPETVRFTLPTRVLVSLMRRVAPLRRIGMILRYEFGEASSGVG</sequence>
<dbReference type="Gene3D" id="3.40.50.150">
    <property type="entry name" value="Vaccinia Virus protein VP39"/>
    <property type="match status" value="1"/>
</dbReference>
<keyword evidence="4" id="KW-1185">Reference proteome</keyword>
<organism evidence="3 4">
    <name type="scientific">Thermasporomyces composti</name>
    <dbReference type="NCBI Taxonomy" id="696763"/>
    <lineage>
        <taxon>Bacteria</taxon>
        <taxon>Bacillati</taxon>
        <taxon>Actinomycetota</taxon>
        <taxon>Actinomycetes</taxon>
        <taxon>Propionibacteriales</taxon>
        <taxon>Nocardioidaceae</taxon>
        <taxon>Thermasporomyces</taxon>
    </lineage>
</organism>
<keyword evidence="1 3" id="KW-0489">Methyltransferase</keyword>
<gene>
    <name evidence="3" type="ORF">DFJ64_0907</name>
</gene>
<dbReference type="EMBL" id="QTUC01000001">
    <property type="protein sequence ID" value="REF35526.1"/>
    <property type="molecule type" value="Genomic_DNA"/>
</dbReference>
<evidence type="ECO:0000256" key="1">
    <source>
        <dbReference type="ARBA" id="ARBA00022603"/>
    </source>
</evidence>
<evidence type="ECO:0000313" key="4">
    <source>
        <dbReference type="Proteomes" id="UP000256485"/>
    </source>
</evidence>
<evidence type="ECO:0000313" key="3">
    <source>
        <dbReference type="EMBL" id="REF35526.1"/>
    </source>
</evidence>
<dbReference type="InterPro" id="IPR016874">
    <property type="entry name" value="TcmP-like"/>
</dbReference>
<dbReference type="RefSeq" id="WP_170152491.1">
    <property type="nucleotide sequence ID" value="NZ_QTUC01000001.1"/>
</dbReference>